<protein>
    <recommendedName>
        <fullName evidence="4">Collagen-like protein</fullName>
    </recommendedName>
</protein>
<dbReference type="RefSeq" id="WP_078187605.1">
    <property type="nucleotide sequence ID" value="NZ_MUAU01000175.1"/>
</dbReference>
<sequence>MEGDNGVTGPVGATGATGATGPTGPPVQAPTNEYLLVSTFLNQSIAANAPVRFEIENFQNGTAVTRNPLNDTIINLEGGRTYLITYTFTPVTMTAGFAISIEIDGVPLPYTTVAKSTSSNSFSLTMSATTIFTASPSGGSVRLVNTATSIITINSVPPRQSGASMSIVALT</sequence>
<accession>A0A9X6GD54</accession>
<name>A0A9X6GD54_BACCE</name>
<dbReference type="AlphaFoldDB" id="A0A9X6GD54"/>
<proteinExistence type="predicted"/>
<dbReference type="InterPro" id="IPR008983">
    <property type="entry name" value="Tumour_necrosis_fac-like_dom"/>
</dbReference>
<reference evidence="2 3" key="1">
    <citation type="submission" date="2017-01" db="EMBL/GenBank/DDBJ databases">
        <title>Bacillus cereus isolates.</title>
        <authorList>
            <person name="Beno S.M."/>
        </authorList>
    </citation>
    <scope>NUCLEOTIDE SEQUENCE [LARGE SCALE GENOMIC DNA]</scope>
    <source>
        <strain evidence="2 3">FSL K6-1030</strain>
    </source>
</reference>
<evidence type="ECO:0008006" key="4">
    <source>
        <dbReference type="Google" id="ProtNLM"/>
    </source>
</evidence>
<organism evidence="2 3">
    <name type="scientific">Bacillus cereus</name>
    <dbReference type="NCBI Taxonomy" id="1396"/>
    <lineage>
        <taxon>Bacteria</taxon>
        <taxon>Bacillati</taxon>
        <taxon>Bacillota</taxon>
        <taxon>Bacilli</taxon>
        <taxon>Bacillales</taxon>
        <taxon>Bacillaceae</taxon>
        <taxon>Bacillus</taxon>
        <taxon>Bacillus cereus group</taxon>
    </lineage>
</organism>
<evidence type="ECO:0000313" key="2">
    <source>
        <dbReference type="EMBL" id="OOR71731.1"/>
    </source>
</evidence>
<dbReference type="Proteomes" id="UP000190641">
    <property type="component" value="Unassembled WGS sequence"/>
</dbReference>
<evidence type="ECO:0000256" key="1">
    <source>
        <dbReference type="SAM" id="MobiDB-lite"/>
    </source>
</evidence>
<comment type="caution">
    <text evidence="2">The sequence shown here is derived from an EMBL/GenBank/DDBJ whole genome shotgun (WGS) entry which is preliminary data.</text>
</comment>
<gene>
    <name evidence="2" type="ORF">BLX06_28900</name>
</gene>
<dbReference type="EMBL" id="MUAU01000175">
    <property type="protein sequence ID" value="OOR71731.1"/>
    <property type="molecule type" value="Genomic_DNA"/>
</dbReference>
<feature type="compositionally biased region" description="Low complexity" evidence="1">
    <location>
        <begin position="7"/>
        <end position="22"/>
    </location>
</feature>
<dbReference type="Gene3D" id="2.60.120.40">
    <property type="match status" value="1"/>
</dbReference>
<feature type="region of interest" description="Disordered" evidence="1">
    <location>
        <begin position="1"/>
        <end position="27"/>
    </location>
</feature>
<evidence type="ECO:0000313" key="3">
    <source>
        <dbReference type="Proteomes" id="UP000190641"/>
    </source>
</evidence>